<gene>
    <name evidence="1" type="ORF">BXY82_1010</name>
</gene>
<proteinExistence type="predicted"/>
<sequence length="32" mass="3877">MLNLGLRLEHEYFFCEYYNTFQKSNSAMEGLK</sequence>
<evidence type="ECO:0000313" key="2">
    <source>
        <dbReference type="Proteomes" id="UP000294689"/>
    </source>
</evidence>
<dbReference type="EMBL" id="SOBW01000007">
    <property type="protein sequence ID" value="TDU43596.1"/>
    <property type="molecule type" value="Genomic_DNA"/>
</dbReference>
<accession>A0A4V6Q4Q3</accession>
<dbReference type="AlphaFoldDB" id="A0A4V6Q4Q3"/>
<reference evidence="1 2" key="1">
    <citation type="submission" date="2019-03" db="EMBL/GenBank/DDBJ databases">
        <title>Genomic Encyclopedia of Archaeal and Bacterial Type Strains, Phase II (KMG-II): from individual species to whole genera.</title>
        <authorList>
            <person name="Goeker M."/>
        </authorList>
    </citation>
    <scope>NUCLEOTIDE SEQUENCE [LARGE SCALE GENOMIC DNA]</scope>
    <source>
        <strain evidence="1 2">DSM 28135</strain>
    </source>
</reference>
<comment type="caution">
    <text evidence="1">The sequence shown here is derived from an EMBL/GenBank/DDBJ whole genome shotgun (WGS) entry which is preliminary data.</text>
</comment>
<evidence type="ECO:0000313" key="1">
    <source>
        <dbReference type="EMBL" id="TDU43596.1"/>
    </source>
</evidence>
<keyword evidence="2" id="KW-1185">Reference proteome</keyword>
<protein>
    <submittedName>
        <fullName evidence="1">Uncharacterized protein</fullName>
    </submittedName>
</protein>
<organism evidence="1 2">
    <name type="scientific">Gelidibacter sediminis</name>
    <dbReference type="NCBI Taxonomy" id="1608710"/>
    <lineage>
        <taxon>Bacteria</taxon>
        <taxon>Pseudomonadati</taxon>
        <taxon>Bacteroidota</taxon>
        <taxon>Flavobacteriia</taxon>
        <taxon>Flavobacteriales</taxon>
        <taxon>Flavobacteriaceae</taxon>
        <taxon>Gelidibacter</taxon>
    </lineage>
</organism>
<name>A0A4V6Q4Q3_9FLAO</name>
<dbReference type="Proteomes" id="UP000294689">
    <property type="component" value="Unassembled WGS sequence"/>
</dbReference>